<dbReference type="EMBL" id="JAHLFJ010000041">
    <property type="protein sequence ID" value="MBU3855728.1"/>
    <property type="molecule type" value="Genomic_DNA"/>
</dbReference>
<reference evidence="1" key="1">
    <citation type="journal article" date="2021" name="PeerJ">
        <title>Extensive microbial diversity within the chicken gut microbiome revealed by metagenomics and culture.</title>
        <authorList>
            <person name="Gilroy R."/>
            <person name="Ravi A."/>
            <person name="Getino M."/>
            <person name="Pursley I."/>
            <person name="Horton D.L."/>
            <person name="Alikhan N.F."/>
            <person name="Baker D."/>
            <person name="Gharbi K."/>
            <person name="Hall N."/>
            <person name="Watson M."/>
            <person name="Adriaenssens E.M."/>
            <person name="Foster-Nyarko E."/>
            <person name="Jarju S."/>
            <person name="Secka A."/>
            <person name="Antonio M."/>
            <person name="Oren A."/>
            <person name="Chaudhuri R.R."/>
            <person name="La Ragione R."/>
            <person name="Hildebrand F."/>
            <person name="Pallen M.J."/>
        </authorList>
    </citation>
    <scope>NUCLEOTIDE SEQUENCE</scope>
    <source>
        <strain evidence="1">8470</strain>
    </source>
</reference>
<organism evidence="1 2">
    <name type="scientific">Candidatus Phocaeicola excrementipullorum</name>
    <dbReference type="NCBI Taxonomy" id="2838731"/>
    <lineage>
        <taxon>Bacteria</taxon>
        <taxon>Pseudomonadati</taxon>
        <taxon>Bacteroidota</taxon>
        <taxon>Bacteroidia</taxon>
        <taxon>Bacteroidales</taxon>
        <taxon>Bacteroidaceae</taxon>
        <taxon>Phocaeicola</taxon>
    </lineage>
</organism>
<dbReference type="Proteomes" id="UP000784286">
    <property type="component" value="Unassembled WGS sequence"/>
</dbReference>
<name>A0A948TLQ9_9BACT</name>
<proteinExistence type="predicted"/>
<evidence type="ECO:0000313" key="1">
    <source>
        <dbReference type="EMBL" id="MBU3855728.1"/>
    </source>
</evidence>
<gene>
    <name evidence="1" type="ORF">H9928_04070</name>
</gene>
<dbReference type="AlphaFoldDB" id="A0A948TLQ9"/>
<protein>
    <submittedName>
        <fullName evidence="1">Uncharacterized protein</fullName>
    </submittedName>
</protein>
<sequence>MSFPLAEIPLFEGWRPEGWKKRMGDDRADFIVSVDGAFLRRLTARRAEWTVFMDEFSSDLLSFCQWKGEDPDALSVGKWHQTALLFAVLRKVSENVPVFCSV</sequence>
<reference evidence="1" key="2">
    <citation type="submission" date="2021-04" db="EMBL/GenBank/DDBJ databases">
        <authorList>
            <person name="Gilroy R."/>
        </authorList>
    </citation>
    <scope>NUCLEOTIDE SEQUENCE</scope>
    <source>
        <strain evidence="1">8470</strain>
    </source>
</reference>
<evidence type="ECO:0000313" key="2">
    <source>
        <dbReference type="Proteomes" id="UP000784286"/>
    </source>
</evidence>
<accession>A0A948TLQ9</accession>
<comment type="caution">
    <text evidence="1">The sequence shown here is derived from an EMBL/GenBank/DDBJ whole genome shotgun (WGS) entry which is preliminary data.</text>
</comment>